<dbReference type="InterPro" id="IPR001173">
    <property type="entry name" value="Glyco_trans_2-like"/>
</dbReference>
<sequence>MSLNTPKLQIHCITYNHEKFIADTLKGFVKQKTNFPFEAIVADDCSTDNTRQIISVFADKYPHIIKPVFREKNIGVWGNFVNTADLLKSQYVAMCEGDDYWTDPNKLQKQVDFLDAHPDCSLCFHPVKVNYDKQNKPDSIFPSDIEVYNFLGNNPISTIDTLLKGNFIQTNSVVYRWRFHTENMFDVFPCDIMPIDYFMHILHAQKGHIFMLPDIMAVYRKHAGGVWSPFSDQILHNKYIFQEFNFIAEVNKLDNGKYKEQTKGFLKMLLSFMLLDLHENKSPHKLIKLKTEHPEMLIDFIKLCREYKMLELAEYIAKI</sequence>
<name>A0A1M7TQR8_9BACT</name>
<dbReference type="Proteomes" id="UP000186469">
    <property type="component" value="Unassembled WGS sequence"/>
</dbReference>
<dbReference type="Pfam" id="PF00535">
    <property type="entry name" value="Glycos_transf_2"/>
    <property type="match status" value="1"/>
</dbReference>
<dbReference type="GO" id="GO:0016758">
    <property type="term" value="F:hexosyltransferase activity"/>
    <property type="evidence" value="ECO:0007669"/>
    <property type="project" value="UniProtKB-ARBA"/>
</dbReference>
<protein>
    <submittedName>
        <fullName evidence="2">Glycosyltransferase involved in cell wall bisynthesis</fullName>
    </submittedName>
</protein>
<dbReference type="OrthoDB" id="9798249at2"/>
<evidence type="ECO:0000313" key="2">
    <source>
        <dbReference type="EMBL" id="SHN72973.1"/>
    </source>
</evidence>
<keyword evidence="2" id="KW-0808">Transferase</keyword>
<dbReference type="AlphaFoldDB" id="A0A1M7TQR8"/>
<dbReference type="Gene3D" id="3.90.550.10">
    <property type="entry name" value="Spore Coat Polysaccharide Biosynthesis Protein SpsA, Chain A"/>
    <property type="match status" value="1"/>
</dbReference>
<dbReference type="RefSeq" id="WP_072698027.1">
    <property type="nucleotide sequence ID" value="NZ_FRDI01000019.1"/>
</dbReference>
<dbReference type="STRING" id="1121455.SAMN02745728_02367"/>
<keyword evidence="3" id="KW-1185">Reference proteome</keyword>
<evidence type="ECO:0000313" key="3">
    <source>
        <dbReference type="Proteomes" id="UP000186469"/>
    </source>
</evidence>
<dbReference type="InterPro" id="IPR029044">
    <property type="entry name" value="Nucleotide-diphossugar_trans"/>
</dbReference>
<evidence type="ECO:0000259" key="1">
    <source>
        <dbReference type="Pfam" id="PF00535"/>
    </source>
</evidence>
<proteinExistence type="predicted"/>
<feature type="domain" description="Glycosyltransferase 2-like" evidence="1">
    <location>
        <begin position="13"/>
        <end position="147"/>
    </location>
</feature>
<dbReference type="SUPFAM" id="SSF53448">
    <property type="entry name" value="Nucleotide-diphospho-sugar transferases"/>
    <property type="match status" value="1"/>
</dbReference>
<dbReference type="EMBL" id="FRDI01000019">
    <property type="protein sequence ID" value="SHN72973.1"/>
    <property type="molecule type" value="Genomic_DNA"/>
</dbReference>
<dbReference type="PANTHER" id="PTHR22916">
    <property type="entry name" value="GLYCOSYLTRANSFERASE"/>
    <property type="match status" value="1"/>
</dbReference>
<organism evidence="2 3">
    <name type="scientific">Desulfovibrio litoralis DSM 11393</name>
    <dbReference type="NCBI Taxonomy" id="1121455"/>
    <lineage>
        <taxon>Bacteria</taxon>
        <taxon>Pseudomonadati</taxon>
        <taxon>Thermodesulfobacteriota</taxon>
        <taxon>Desulfovibrionia</taxon>
        <taxon>Desulfovibrionales</taxon>
        <taxon>Desulfovibrionaceae</taxon>
        <taxon>Desulfovibrio</taxon>
    </lineage>
</organism>
<dbReference type="PANTHER" id="PTHR22916:SF3">
    <property type="entry name" value="UDP-GLCNAC:BETAGAL BETA-1,3-N-ACETYLGLUCOSAMINYLTRANSFERASE-LIKE PROTEIN 1"/>
    <property type="match status" value="1"/>
</dbReference>
<gene>
    <name evidence="2" type="ORF">SAMN02745728_02367</name>
</gene>
<accession>A0A1M7TQR8</accession>
<reference evidence="2 3" key="1">
    <citation type="submission" date="2016-12" db="EMBL/GenBank/DDBJ databases">
        <authorList>
            <person name="Song W.-J."/>
            <person name="Kurnit D.M."/>
        </authorList>
    </citation>
    <scope>NUCLEOTIDE SEQUENCE [LARGE SCALE GENOMIC DNA]</scope>
    <source>
        <strain evidence="2 3">DSM 11393</strain>
    </source>
</reference>